<evidence type="ECO:0000256" key="2">
    <source>
        <dbReference type="ARBA" id="ARBA00001946"/>
    </source>
</evidence>
<evidence type="ECO:0000256" key="5">
    <source>
        <dbReference type="ARBA" id="ARBA00022679"/>
    </source>
</evidence>
<dbReference type="EC" id="2.5.1.15" evidence="4"/>
<feature type="non-terminal residue" evidence="10">
    <location>
        <position position="1"/>
    </location>
</feature>
<dbReference type="Gene3D" id="3.20.20.20">
    <property type="entry name" value="Dihydropteroate synthase-like"/>
    <property type="match status" value="1"/>
</dbReference>
<evidence type="ECO:0000256" key="3">
    <source>
        <dbReference type="ARBA" id="ARBA00004763"/>
    </source>
</evidence>
<evidence type="ECO:0000256" key="1">
    <source>
        <dbReference type="ARBA" id="ARBA00000012"/>
    </source>
</evidence>
<dbReference type="AlphaFoldDB" id="A0A382TM66"/>
<feature type="non-terminal residue" evidence="10">
    <location>
        <position position="234"/>
    </location>
</feature>
<proteinExistence type="predicted"/>
<keyword evidence="8" id="KW-0289">Folate biosynthesis</keyword>
<dbReference type="InterPro" id="IPR006390">
    <property type="entry name" value="DHP_synth_dom"/>
</dbReference>
<keyword evidence="5" id="KW-0808">Transferase</keyword>
<evidence type="ECO:0000256" key="6">
    <source>
        <dbReference type="ARBA" id="ARBA00022723"/>
    </source>
</evidence>
<comment type="catalytic activity">
    <reaction evidence="1">
        <text>(7,8-dihydropterin-6-yl)methyl diphosphate + 4-aminobenzoate = 7,8-dihydropteroate + diphosphate</text>
        <dbReference type="Rhea" id="RHEA:19949"/>
        <dbReference type="ChEBI" id="CHEBI:17836"/>
        <dbReference type="ChEBI" id="CHEBI:17839"/>
        <dbReference type="ChEBI" id="CHEBI:33019"/>
        <dbReference type="ChEBI" id="CHEBI:72950"/>
        <dbReference type="EC" id="2.5.1.15"/>
    </reaction>
</comment>
<dbReference type="InterPro" id="IPR000489">
    <property type="entry name" value="Pterin-binding_dom"/>
</dbReference>
<evidence type="ECO:0000259" key="9">
    <source>
        <dbReference type="PROSITE" id="PS50972"/>
    </source>
</evidence>
<dbReference type="NCBIfam" id="TIGR01496">
    <property type="entry name" value="DHPS"/>
    <property type="match status" value="1"/>
</dbReference>
<dbReference type="GO" id="GO:0005829">
    <property type="term" value="C:cytosol"/>
    <property type="evidence" value="ECO:0007669"/>
    <property type="project" value="TreeGrafter"/>
</dbReference>
<dbReference type="SUPFAM" id="SSF51717">
    <property type="entry name" value="Dihydropteroate synthetase-like"/>
    <property type="match status" value="1"/>
</dbReference>
<dbReference type="PANTHER" id="PTHR20941">
    <property type="entry name" value="FOLATE SYNTHESIS PROTEINS"/>
    <property type="match status" value="1"/>
</dbReference>
<dbReference type="PROSITE" id="PS00793">
    <property type="entry name" value="DHPS_2"/>
    <property type="match status" value="1"/>
</dbReference>
<sequence>VKLRFLSHDMTLARPRVMGVLNVTPDSFFDGGRYLEPSAAVAHAACMAKQGADILDIGGESARPGALPVSLQEELDRVLPVVEALRRQIDIPISIDTTKPEVMRAAVAAGAAMVNDVNALRAADALTTVVELGVPVCLMHMQGQPRNMQHDPCYKNVVEEVSEFLQGRVDAALEAGMSPHKLVLDPGFGFGKSLAHNFELLHYLNQLVGLGYPVLAGLSRKSMLGRIQHTVDED</sequence>
<dbReference type="InterPro" id="IPR045031">
    <property type="entry name" value="DHP_synth-like"/>
</dbReference>
<evidence type="ECO:0000256" key="4">
    <source>
        <dbReference type="ARBA" id="ARBA00012458"/>
    </source>
</evidence>
<keyword evidence="7" id="KW-0460">Magnesium</keyword>
<evidence type="ECO:0000256" key="8">
    <source>
        <dbReference type="ARBA" id="ARBA00022909"/>
    </source>
</evidence>
<dbReference type="Pfam" id="PF00809">
    <property type="entry name" value="Pterin_bind"/>
    <property type="match status" value="1"/>
</dbReference>
<dbReference type="PANTHER" id="PTHR20941:SF1">
    <property type="entry name" value="FOLIC ACID SYNTHESIS PROTEIN FOL1"/>
    <property type="match status" value="1"/>
</dbReference>
<dbReference type="CDD" id="cd00739">
    <property type="entry name" value="DHPS"/>
    <property type="match status" value="1"/>
</dbReference>
<dbReference type="EMBL" id="UINC01137491">
    <property type="protein sequence ID" value="SVD22862.1"/>
    <property type="molecule type" value="Genomic_DNA"/>
</dbReference>
<protein>
    <recommendedName>
        <fullName evidence="4">dihydropteroate synthase</fullName>
        <ecNumber evidence="4">2.5.1.15</ecNumber>
    </recommendedName>
</protein>
<dbReference type="GO" id="GO:0046872">
    <property type="term" value="F:metal ion binding"/>
    <property type="evidence" value="ECO:0007669"/>
    <property type="project" value="UniProtKB-KW"/>
</dbReference>
<reference evidence="10" key="1">
    <citation type="submission" date="2018-05" db="EMBL/GenBank/DDBJ databases">
        <authorList>
            <person name="Lanie J.A."/>
            <person name="Ng W.-L."/>
            <person name="Kazmierczak K.M."/>
            <person name="Andrzejewski T.M."/>
            <person name="Davidsen T.M."/>
            <person name="Wayne K.J."/>
            <person name="Tettelin H."/>
            <person name="Glass J.I."/>
            <person name="Rusch D."/>
            <person name="Podicherti R."/>
            <person name="Tsui H.-C.T."/>
            <person name="Winkler M.E."/>
        </authorList>
    </citation>
    <scope>NUCLEOTIDE SEQUENCE</scope>
</reference>
<feature type="domain" description="Pterin-binding" evidence="9">
    <location>
        <begin position="15"/>
        <end position="234"/>
    </location>
</feature>
<accession>A0A382TM66</accession>
<dbReference type="PROSITE" id="PS00792">
    <property type="entry name" value="DHPS_1"/>
    <property type="match status" value="1"/>
</dbReference>
<dbReference type="InterPro" id="IPR011005">
    <property type="entry name" value="Dihydropteroate_synth-like_sf"/>
</dbReference>
<keyword evidence="6" id="KW-0479">Metal-binding</keyword>
<organism evidence="10">
    <name type="scientific">marine metagenome</name>
    <dbReference type="NCBI Taxonomy" id="408172"/>
    <lineage>
        <taxon>unclassified sequences</taxon>
        <taxon>metagenomes</taxon>
        <taxon>ecological metagenomes</taxon>
    </lineage>
</organism>
<dbReference type="GO" id="GO:0004156">
    <property type="term" value="F:dihydropteroate synthase activity"/>
    <property type="evidence" value="ECO:0007669"/>
    <property type="project" value="UniProtKB-EC"/>
</dbReference>
<gene>
    <name evidence="10" type="ORF">METZ01_LOCUS375716</name>
</gene>
<dbReference type="GO" id="GO:0046656">
    <property type="term" value="P:folic acid biosynthetic process"/>
    <property type="evidence" value="ECO:0007669"/>
    <property type="project" value="UniProtKB-KW"/>
</dbReference>
<comment type="cofactor">
    <cofactor evidence="2">
        <name>Mg(2+)</name>
        <dbReference type="ChEBI" id="CHEBI:18420"/>
    </cofactor>
</comment>
<dbReference type="PROSITE" id="PS50972">
    <property type="entry name" value="PTERIN_BINDING"/>
    <property type="match status" value="1"/>
</dbReference>
<evidence type="ECO:0000313" key="10">
    <source>
        <dbReference type="EMBL" id="SVD22862.1"/>
    </source>
</evidence>
<dbReference type="GO" id="GO:0046654">
    <property type="term" value="P:tetrahydrofolate biosynthetic process"/>
    <property type="evidence" value="ECO:0007669"/>
    <property type="project" value="TreeGrafter"/>
</dbReference>
<evidence type="ECO:0000256" key="7">
    <source>
        <dbReference type="ARBA" id="ARBA00022842"/>
    </source>
</evidence>
<name>A0A382TM66_9ZZZZ</name>
<comment type="pathway">
    <text evidence="3">Cofactor biosynthesis; tetrahydrofolate biosynthesis; 7,8-dihydrofolate from 2-amino-4-hydroxy-6-hydroxymethyl-7,8-dihydropteridine diphosphate and 4-aminobenzoate: step 1/2.</text>
</comment>